<evidence type="ECO:0000313" key="2">
    <source>
        <dbReference type="EMBL" id="CCQ36350.1"/>
    </source>
</evidence>
<keyword evidence="3" id="KW-1185">Reference proteome</keyword>
<dbReference type="HOGENOM" id="CLU_1718185_0_0_2"/>
<accession>M1Y1J9</accession>
<gene>
    <name evidence="2" type="ordered locus">Nmlp_2171</name>
</gene>
<dbReference type="Pfam" id="PF24035">
    <property type="entry name" value="DUF7344"/>
    <property type="match status" value="1"/>
</dbReference>
<dbReference type="KEGG" id="nmo:Nmlp_2171"/>
<dbReference type="eggNOG" id="arCOG03828">
    <property type="taxonomic scope" value="Archaea"/>
</dbReference>
<dbReference type="EMBL" id="HF582854">
    <property type="protein sequence ID" value="CCQ36350.1"/>
    <property type="molecule type" value="Genomic_DNA"/>
</dbReference>
<name>M1Y1J9_NATM8</name>
<feature type="domain" description="DUF7344" evidence="1">
    <location>
        <begin position="56"/>
        <end position="117"/>
    </location>
</feature>
<dbReference type="Proteomes" id="UP000011867">
    <property type="component" value="Chromosome"/>
</dbReference>
<organism evidence="2 3">
    <name type="scientific">Natronomonas moolapensis (strain DSM 18674 / CECT 7526 / JCM 14361 / 8.8.11)</name>
    <dbReference type="NCBI Taxonomy" id="268739"/>
    <lineage>
        <taxon>Archaea</taxon>
        <taxon>Methanobacteriati</taxon>
        <taxon>Methanobacteriota</taxon>
        <taxon>Stenosarchaea group</taxon>
        <taxon>Halobacteria</taxon>
        <taxon>Halobacteriales</taxon>
        <taxon>Natronomonadaceae</taxon>
        <taxon>Natronomonas</taxon>
    </lineage>
</organism>
<reference evidence="2 3" key="1">
    <citation type="journal article" date="2013" name="Genome Announc.">
        <title>Genome of the haloarchaeon Natronomonas moolapensis, a neutrophilic member of a previously haloalkaliphilic genus.</title>
        <authorList>
            <person name="Dyall-Smith M.L."/>
            <person name="Pfeiffer F."/>
            <person name="Oberwinkler T."/>
            <person name="Klee K."/>
            <person name="Rampp M."/>
            <person name="Palm P."/>
            <person name="Gross K."/>
            <person name="Schuster S.C."/>
            <person name="Oesterhelt D."/>
        </authorList>
    </citation>
    <scope>NUCLEOTIDE SEQUENCE [LARGE SCALE GENOMIC DNA]</scope>
    <source>
        <strain evidence="3">DSM 18674 / JCM 14361 / 8.8.11</strain>
    </source>
</reference>
<evidence type="ECO:0000313" key="3">
    <source>
        <dbReference type="Proteomes" id="UP000011867"/>
    </source>
</evidence>
<dbReference type="STRING" id="268739.Nmlp_2171"/>
<evidence type="ECO:0000259" key="1">
    <source>
        <dbReference type="Pfam" id="PF24035"/>
    </source>
</evidence>
<dbReference type="AlphaFoldDB" id="M1Y1J9"/>
<dbReference type="InterPro" id="IPR055768">
    <property type="entry name" value="DUF7344"/>
</dbReference>
<protein>
    <recommendedName>
        <fullName evidence="1">DUF7344 domain-containing protein</fullName>
    </recommendedName>
</protein>
<sequence>MDQIPSIVEQYTDRPLSIVHHSLRASRRRVVVGLVAHRAFSHEELQLRSSHFEGSNGGAVVTVRQLAKEITAVEQNISIEHATGDKYHNTYTTLIQTHLPELDDVGAIAYDADRKEVAPAENLAILSMVAATTSPIVQALFHHAVAGTYSRETTSLRDSSGD</sequence>
<proteinExistence type="predicted"/>